<dbReference type="EnsemblMetazoa" id="XM_022807432">
    <property type="protein sequence ID" value="XP_022663167"/>
    <property type="gene ID" value="LOC111251127"/>
</dbReference>
<dbReference type="GO" id="GO:0006814">
    <property type="term" value="P:sodium ion transport"/>
    <property type="evidence" value="ECO:0007669"/>
    <property type="project" value="InterPro"/>
</dbReference>
<keyword evidence="2" id="KW-1185">Reference proteome</keyword>
<dbReference type="OrthoDB" id="1917519at2759"/>
<dbReference type="PANTHER" id="PTHR31159:SF1">
    <property type="entry name" value="COMM DOMAIN-CONTAINING PROTEIN 3"/>
    <property type="match status" value="1"/>
</dbReference>
<evidence type="ECO:0008006" key="3">
    <source>
        <dbReference type="Google" id="ProtNLM"/>
    </source>
</evidence>
<accession>A0A7M7MB22</accession>
<proteinExistence type="predicted"/>
<dbReference type="AlphaFoldDB" id="A0A7M7MB22"/>
<reference evidence="1" key="1">
    <citation type="submission" date="2021-01" db="UniProtKB">
        <authorList>
            <consortium name="EnsemblMetazoa"/>
        </authorList>
    </citation>
    <scope>IDENTIFICATION</scope>
</reference>
<dbReference type="KEGG" id="vde:111251127"/>
<dbReference type="InterPro" id="IPR037355">
    <property type="entry name" value="COMMD3"/>
</dbReference>
<evidence type="ECO:0000313" key="2">
    <source>
        <dbReference type="Proteomes" id="UP000594260"/>
    </source>
</evidence>
<sequence length="184" mass="20227">MDSSNILGTAGLTCALKEAESTDTEFETALNHCLDNLISDESLQQPKDSKVRVMYVGLCAFFLEAAKQALNDADFLLSLQEATGVVDSKRILILATAFKEHFSEIRHRLEELGVSGPALTDSLASLTCRLTSTEVEKLGEAECVVKLKTTLPENDVQFSCSLLQLEDLVWTLRQASKIVEHHAQ</sequence>
<protein>
    <recommendedName>
        <fullName evidence="3">COMM domain-containing protein 3</fullName>
    </recommendedName>
</protein>
<evidence type="ECO:0000313" key="1">
    <source>
        <dbReference type="EnsemblMetazoa" id="XP_022663167"/>
    </source>
</evidence>
<dbReference type="InParanoid" id="A0A7M7MB22"/>
<dbReference type="Proteomes" id="UP000594260">
    <property type="component" value="Unplaced"/>
</dbReference>
<organism evidence="1 2">
    <name type="scientific">Varroa destructor</name>
    <name type="common">Honeybee mite</name>
    <dbReference type="NCBI Taxonomy" id="109461"/>
    <lineage>
        <taxon>Eukaryota</taxon>
        <taxon>Metazoa</taxon>
        <taxon>Ecdysozoa</taxon>
        <taxon>Arthropoda</taxon>
        <taxon>Chelicerata</taxon>
        <taxon>Arachnida</taxon>
        <taxon>Acari</taxon>
        <taxon>Parasitiformes</taxon>
        <taxon>Mesostigmata</taxon>
        <taxon>Gamasina</taxon>
        <taxon>Dermanyssoidea</taxon>
        <taxon>Varroidae</taxon>
        <taxon>Varroa</taxon>
    </lineage>
</organism>
<name>A0A7M7MB22_VARDE</name>
<dbReference type="RefSeq" id="XP_022663167.1">
    <property type="nucleotide sequence ID" value="XM_022807432.1"/>
</dbReference>
<dbReference type="PANTHER" id="PTHR31159">
    <property type="entry name" value="COMM DOMAIN-CONTAINING PROTEIN 3"/>
    <property type="match status" value="1"/>
</dbReference>
<dbReference type="GeneID" id="111251127"/>